<name>A0A9Q3Q0G8_9BASI</name>
<dbReference type="InterPro" id="IPR015661">
    <property type="entry name" value="Bub1/Mad3"/>
</dbReference>
<proteinExistence type="predicted"/>
<evidence type="ECO:0000313" key="2">
    <source>
        <dbReference type="EMBL" id="MBW0580611.1"/>
    </source>
</evidence>
<dbReference type="Pfam" id="PF08311">
    <property type="entry name" value="Mad3_BUB1_I"/>
    <property type="match status" value="1"/>
</dbReference>
<reference evidence="2" key="1">
    <citation type="submission" date="2021-03" db="EMBL/GenBank/DDBJ databases">
        <title>Draft genome sequence of rust myrtle Austropuccinia psidii MF-1, a brazilian biotype.</title>
        <authorList>
            <person name="Quecine M.C."/>
            <person name="Pachon D.M.R."/>
            <person name="Bonatelli M.L."/>
            <person name="Correr F.H."/>
            <person name="Franceschini L.M."/>
            <person name="Leite T.F."/>
            <person name="Margarido G.R.A."/>
            <person name="Almeida C.A."/>
            <person name="Ferrarezi J.A."/>
            <person name="Labate C.A."/>
        </authorList>
    </citation>
    <scope>NUCLEOTIDE SEQUENCE</scope>
    <source>
        <strain evidence="2">MF-1</strain>
    </source>
</reference>
<dbReference type="Gene3D" id="1.25.40.430">
    <property type="match status" value="1"/>
</dbReference>
<dbReference type="GO" id="GO:0005634">
    <property type="term" value="C:nucleus"/>
    <property type="evidence" value="ECO:0007669"/>
    <property type="project" value="TreeGrafter"/>
</dbReference>
<dbReference type="GO" id="GO:0032991">
    <property type="term" value="C:protein-containing complex"/>
    <property type="evidence" value="ECO:0007669"/>
    <property type="project" value="UniProtKB-ARBA"/>
</dbReference>
<dbReference type="Proteomes" id="UP000765509">
    <property type="component" value="Unassembled WGS sequence"/>
</dbReference>
<accession>A0A9Q3Q0G8</accession>
<dbReference type="InterPro" id="IPR013212">
    <property type="entry name" value="Mad3/Bub1_I"/>
</dbReference>
<feature type="domain" description="BUB1 N-terminal" evidence="1">
    <location>
        <begin position="52"/>
        <end position="220"/>
    </location>
</feature>
<dbReference type="PROSITE" id="PS51489">
    <property type="entry name" value="BUB1_N"/>
    <property type="match status" value="1"/>
</dbReference>
<dbReference type="PANTHER" id="PTHR14030:SF4">
    <property type="entry name" value="BUB1 KINASE, ISOFORM A-RELATED"/>
    <property type="match status" value="1"/>
</dbReference>
<dbReference type="PANTHER" id="PTHR14030">
    <property type="entry name" value="MITOTIC CHECKPOINT SERINE/THREONINE-PROTEIN KINASE BUB1"/>
    <property type="match status" value="1"/>
</dbReference>
<dbReference type="AlphaFoldDB" id="A0A9Q3Q0G8"/>
<dbReference type="EMBL" id="AVOT02107955">
    <property type="protein sequence ID" value="MBW0580611.1"/>
    <property type="molecule type" value="Genomic_DNA"/>
</dbReference>
<dbReference type="OrthoDB" id="2501271at2759"/>
<dbReference type="GO" id="GO:0004672">
    <property type="term" value="F:protein kinase activity"/>
    <property type="evidence" value="ECO:0007669"/>
    <property type="project" value="TreeGrafter"/>
</dbReference>
<gene>
    <name evidence="2" type="ORF">O181_120326</name>
</gene>
<sequence>LIGNSEISLQASNNLTMNDRSNEFAFLDSKAQNERLFYIKTIEALDMIAMGQNVDTTLISPELIEDPLDAHLLYVRWTLDTLAPHEESLKKCLITTLEQSTRRFVHEKRYFDDLRYLKLWVLYARQCSKAGAIKIYEYLNSKTIGIEFSMLYEEWANAIEQDQADPQKVEQIFDLGIQREAQPLTRLKKKKLLVLKRMSETKLLAQETTSGQTQNLQSKLSDS</sequence>
<dbReference type="GO" id="GO:0051754">
    <property type="term" value="P:meiotic sister chromatid cohesion, centromeric"/>
    <property type="evidence" value="ECO:0007669"/>
    <property type="project" value="TreeGrafter"/>
</dbReference>
<feature type="non-terminal residue" evidence="2">
    <location>
        <position position="223"/>
    </location>
</feature>
<dbReference type="GO" id="GO:0007094">
    <property type="term" value="P:mitotic spindle assembly checkpoint signaling"/>
    <property type="evidence" value="ECO:0007669"/>
    <property type="project" value="InterPro"/>
</dbReference>
<organism evidence="2 3">
    <name type="scientific">Austropuccinia psidii MF-1</name>
    <dbReference type="NCBI Taxonomy" id="1389203"/>
    <lineage>
        <taxon>Eukaryota</taxon>
        <taxon>Fungi</taxon>
        <taxon>Dikarya</taxon>
        <taxon>Basidiomycota</taxon>
        <taxon>Pucciniomycotina</taxon>
        <taxon>Pucciniomycetes</taxon>
        <taxon>Pucciniales</taxon>
        <taxon>Sphaerophragmiaceae</taxon>
        <taxon>Austropuccinia</taxon>
    </lineage>
</organism>
<evidence type="ECO:0000313" key="3">
    <source>
        <dbReference type="Proteomes" id="UP000765509"/>
    </source>
</evidence>
<comment type="caution">
    <text evidence="2">The sequence shown here is derived from an EMBL/GenBank/DDBJ whole genome shotgun (WGS) entry which is preliminary data.</text>
</comment>
<feature type="non-terminal residue" evidence="2">
    <location>
        <position position="1"/>
    </location>
</feature>
<protein>
    <recommendedName>
        <fullName evidence="1">BUB1 N-terminal domain-containing protein</fullName>
    </recommendedName>
</protein>
<keyword evidence="3" id="KW-1185">Reference proteome</keyword>
<evidence type="ECO:0000259" key="1">
    <source>
        <dbReference type="PROSITE" id="PS51489"/>
    </source>
</evidence>
<dbReference type="SMART" id="SM00777">
    <property type="entry name" value="Mad3_BUB1_I"/>
    <property type="match status" value="1"/>
</dbReference>